<protein>
    <submittedName>
        <fullName evidence="1">Uncharacterized protein</fullName>
    </submittedName>
</protein>
<dbReference type="Proteomes" id="UP000615446">
    <property type="component" value="Unassembled WGS sequence"/>
</dbReference>
<evidence type="ECO:0000313" key="1">
    <source>
        <dbReference type="EMBL" id="GES97058.1"/>
    </source>
</evidence>
<organism evidence="1 2">
    <name type="scientific">Rhizophagus clarus</name>
    <dbReference type="NCBI Taxonomy" id="94130"/>
    <lineage>
        <taxon>Eukaryota</taxon>
        <taxon>Fungi</taxon>
        <taxon>Fungi incertae sedis</taxon>
        <taxon>Mucoromycota</taxon>
        <taxon>Glomeromycotina</taxon>
        <taxon>Glomeromycetes</taxon>
        <taxon>Glomerales</taxon>
        <taxon>Glomeraceae</taxon>
        <taxon>Rhizophagus</taxon>
    </lineage>
</organism>
<name>A0A8H3LY12_9GLOM</name>
<accession>A0A8H3LY12</accession>
<evidence type="ECO:0000313" key="2">
    <source>
        <dbReference type="Proteomes" id="UP000615446"/>
    </source>
</evidence>
<comment type="caution">
    <text evidence="1">The sequence shown here is derived from an EMBL/GenBank/DDBJ whole genome shotgun (WGS) entry which is preliminary data.</text>
</comment>
<sequence length="76" mass="8831">MAEKRDPIMNAKWKLNCTIRLLPLLTSQEIILTSQEIKDYSAYELILFLQTNSKLKEDFGKQKIMISPKIMVTSNL</sequence>
<proteinExistence type="predicted"/>
<dbReference type="AlphaFoldDB" id="A0A8H3LY12"/>
<dbReference type="EMBL" id="BLAL01000255">
    <property type="protein sequence ID" value="GES97058.1"/>
    <property type="molecule type" value="Genomic_DNA"/>
</dbReference>
<reference evidence="1" key="1">
    <citation type="submission" date="2019-10" db="EMBL/GenBank/DDBJ databases">
        <title>Conservation and host-specific expression of non-tandemly repeated heterogenous ribosome RNA gene in arbuscular mycorrhizal fungi.</title>
        <authorList>
            <person name="Maeda T."/>
            <person name="Kobayashi Y."/>
            <person name="Nakagawa T."/>
            <person name="Ezawa T."/>
            <person name="Yamaguchi K."/>
            <person name="Bino T."/>
            <person name="Nishimoto Y."/>
            <person name="Shigenobu S."/>
            <person name="Kawaguchi M."/>
        </authorList>
    </citation>
    <scope>NUCLEOTIDE SEQUENCE</scope>
    <source>
        <strain evidence="1">HR1</strain>
    </source>
</reference>
<gene>
    <name evidence="1" type="ORF">RCL2_002364600</name>
</gene>